<dbReference type="SUPFAM" id="SSF51366">
    <property type="entry name" value="Ribulose-phoshate binding barrel"/>
    <property type="match status" value="1"/>
</dbReference>
<keyword evidence="5 9" id="KW-0028">Amino-acid biosynthesis</keyword>
<evidence type="ECO:0000259" key="10">
    <source>
        <dbReference type="Pfam" id="PF00697"/>
    </source>
</evidence>
<evidence type="ECO:0000256" key="6">
    <source>
        <dbReference type="ARBA" id="ARBA00022822"/>
    </source>
</evidence>
<comment type="caution">
    <text evidence="11">The sequence shown here is derived from an EMBL/GenBank/DDBJ whole genome shotgun (WGS) entry which is preliminary data.</text>
</comment>
<evidence type="ECO:0000256" key="8">
    <source>
        <dbReference type="ARBA" id="ARBA00023235"/>
    </source>
</evidence>
<evidence type="ECO:0000256" key="3">
    <source>
        <dbReference type="ARBA" id="ARBA00012572"/>
    </source>
</evidence>
<keyword evidence="7 9" id="KW-0057">Aromatic amino acid biosynthesis</keyword>
<proteinExistence type="inferred from homology"/>
<reference evidence="11 12" key="1">
    <citation type="journal article" date="2014" name="Int. J. Syst. Evol. Microbiol.">
        <title>Listeria floridensis sp. nov., Listeria aquatica sp. nov., Listeria cornellensis sp. nov., Listeria riparia sp. nov. and Listeria grandensis sp. nov., from agricultural and natural environments.</title>
        <authorList>
            <person name="den Bakker H.C."/>
            <person name="Warchocki S."/>
            <person name="Wright E.M."/>
            <person name="Allred A.F."/>
            <person name="Ahlstrom C."/>
            <person name="Manuel C.S."/>
            <person name="Stasiewicz M.J."/>
            <person name="Burrell A."/>
            <person name="Roof S."/>
            <person name="Strawn L."/>
            <person name="Fortes E.D."/>
            <person name="Nightingale K.K."/>
            <person name="Kephart D."/>
            <person name="Wiedmann M."/>
        </authorList>
    </citation>
    <scope>NUCLEOTIDE SEQUENCE [LARGE SCALE GENOMIC DNA]</scope>
    <source>
        <strain evidence="11 12">FSL S10-1187</strain>
    </source>
</reference>
<organism evidence="11 12">
    <name type="scientific">Listeria floridensis FSL S10-1187</name>
    <dbReference type="NCBI Taxonomy" id="1265817"/>
    <lineage>
        <taxon>Bacteria</taxon>
        <taxon>Bacillati</taxon>
        <taxon>Bacillota</taxon>
        <taxon>Bacilli</taxon>
        <taxon>Bacillales</taxon>
        <taxon>Listeriaceae</taxon>
        <taxon>Listeria</taxon>
    </lineage>
</organism>
<dbReference type="Pfam" id="PF00697">
    <property type="entry name" value="PRAI"/>
    <property type="match status" value="1"/>
</dbReference>
<comment type="catalytic activity">
    <reaction evidence="1 9">
        <text>N-(5-phospho-beta-D-ribosyl)anthranilate = 1-(2-carboxyphenylamino)-1-deoxy-D-ribulose 5-phosphate</text>
        <dbReference type="Rhea" id="RHEA:21540"/>
        <dbReference type="ChEBI" id="CHEBI:18277"/>
        <dbReference type="ChEBI" id="CHEBI:58613"/>
        <dbReference type="EC" id="5.3.1.24"/>
    </reaction>
</comment>
<dbReference type="Gene3D" id="3.20.20.70">
    <property type="entry name" value="Aldolase class I"/>
    <property type="match status" value="1"/>
</dbReference>
<evidence type="ECO:0000256" key="7">
    <source>
        <dbReference type="ARBA" id="ARBA00023141"/>
    </source>
</evidence>
<dbReference type="EMBL" id="AODF01000009">
    <property type="protein sequence ID" value="EUJ32843.1"/>
    <property type="molecule type" value="Genomic_DNA"/>
</dbReference>
<evidence type="ECO:0000256" key="5">
    <source>
        <dbReference type="ARBA" id="ARBA00022605"/>
    </source>
</evidence>
<dbReference type="InterPro" id="IPR011060">
    <property type="entry name" value="RibuloseP-bd_barrel"/>
</dbReference>
<dbReference type="InterPro" id="IPR013785">
    <property type="entry name" value="Aldolase_TIM"/>
</dbReference>
<sequence length="203" mass="22132">MKVKICGIKTVQDAKIAAEHGADMIGFVFADSKRKITPHEAHKIVSELPEGVETVGVFVNPTLEEVLEAKQSVPLDYVQLHGEENPLFVKEVGASIKAFKVRDGEICGDTSAYPASLILLDAPPLEFEGGSGKTFQWKKTNVSQIEKNKLVIAGGLTPENVEEAVEYFEPFMVDVSSGVETNGQKDQMKIKQFIANAKGVDQK</sequence>
<dbReference type="PANTHER" id="PTHR42894">
    <property type="entry name" value="N-(5'-PHOSPHORIBOSYL)ANTHRANILATE ISOMERASE"/>
    <property type="match status" value="1"/>
</dbReference>
<evidence type="ECO:0000256" key="9">
    <source>
        <dbReference type="HAMAP-Rule" id="MF_00135"/>
    </source>
</evidence>
<gene>
    <name evidence="9" type="primary">trpF</name>
    <name evidence="11" type="ORF">MFLO_06129</name>
</gene>
<dbReference type="NCBIfam" id="NF002300">
    <property type="entry name" value="PRK01222.1-7"/>
    <property type="match status" value="1"/>
</dbReference>
<dbReference type="EC" id="5.3.1.24" evidence="3 9"/>
<dbReference type="CDD" id="cd00405">
    <property type="entry name" value="PRAI"/>
    <property type="match status" value="1"/>
</dbReference>
<dbReference type="InterPro" id="IPR044643">
    <property type="entry name" value="TrpF_fam"/>
</dbReference>
<comment type="pathway">
    <text evidence="2 9">Amino-acid biosynthesis; L-tryptophan biosynthesis; L-tryptophan from chorismate: step 3/5.</text>
</comment>
<dbReference type="Proteomes" id="UP000019249">
    <property type="component" value="Unassembled WGS sequence"/>
</dbReference>
<keyword evidence="12" id="KW-1185">Reference proteome</keyword>
<evidence type="ECO:0000313" key="12">
    <source>
        <dbReference type="Proteomes" id="UP000019249"/>
    </source>
</evidence>
<evidence type="ECO:0000256" key="4">
    <source>
        <dbReference type="ARBA" id="ARBA00022272"/>
    </source>
</evidence>
<dbReference type="GO" id="GO:0004640">
    <property type="term" value="F:phosphoribosylanthranilate isomerase activity"/>
    <property type="evidence" value="ECO:0007669"/>
    <property type="project" value="UniProtKB-EC"/>
</dbReference>
<dbReference type="InterPro" id="IPR001240">
    <property type="entry name" value="PRAI_dom"/>
</dbReference>
<keyword evidence="8 9" id="KW-0413">Isomerase</keyword>
<comment type="similarity">
    <text evidence="9">Belongs to the TrpF family.</text>
</comment>
<accession>A0ABP3B050</accession>
<name>A0ABP3B050_9LIST</name>
<protein>
    <recommendedName>
        <fullName evidence="4 9">N-(5'-phosphoribosyl)anthranilate isomerase</fullName>
        <shortName evidence="9">PRAI</shortName>
        <ecNumber evidence="3 9">5.3.1.24</ecNumber>
    </recommendedName>
</protein>
<keyword evidence="6 9" id="KW-0822">Tryptophan biosynthesis</keyword>
<evidence type="ECO:0000313" key="11">
    <source>
        <dbReference type="EMBL" id="EUJ32843.1"/>
    </source>
</evidence>
<dbReference type="HAMAP" id="MF_00135">
    <property type="entry name" value="PRAI"/>
    <property type="match status" value="1"/>
</dbReference>
<dbReference type="PANTHER" id="PTHR42894:SF1">
    <property type="entry name" value="N-(5'-PHOSPHORIBOSYL)ANTHRANILATE ISOMERASE"/>
    <property type="match status" value="1"/>
</dbReference>
<evidence type="ECO:0000256" key="1">
    <source>
        <dbReference type="ARBA" id="ARBA00001164"/>
    </source>
</evidence>
<evidence type="ECO:0000256" key="2">
    <source>
        <dbReference type="ARBA" id="ARBA00004664"/>
    </source>
</evidence>
<feature type="domain" description="N-(5'phosphoribosyl) anthranilate isomerase (PRAI)" evidence="10">
    <location>
        <begin position="3"/>
        <end position="195"/>
    </location>
</feature>
<dbReference type="RefSeq" id="WP_036096886.1">
    <property type="nucleotide sequence ID" value="NZ_AODF01000009.1"/>
</dbReference>